<reference evidence="8 9" key="1">
    <citation type="submission" date="2024-06" db="EMBL/GenBank/DDBJ databases">
        <title>Genomic Encyclopedia of Type Strains, Phase IV (KMG-IV): sequencing the most valuable type-strain genomes for metagenomic binning, comparative biology and taxonomic classification.</title>
        <authorList>
            <person name="Goeker M."/>
        </authorList>
    </citation>
    <scope>NUCLEOTIDE SEQUENCE [LARGE SCALE GENOMIC DNA]</scope>
    <source>
        <strain evidence="8 9">DSM 29780</strain>
    </source>
</reference>
<dbReference type="Proteomes" id="UP001549047">
    <property type="component" value="Unassembled WGS sequence"/>
</dbReference>
<keyword evidence="3" id="KW-0807">Transducer</keyword>
<dbReference type="SUPFAM" id="SSF58104">
    <property type="entry name" value="Methyl-accepting chemotaxis protein (MCP) signaling domain"/>
    <property type="match status" value="1"/>
</dbReference>
<dbReference type="Pfam" id="PF18947">
    <property type="entry name" value="HAMP_2"/>
    <property type="match status" value="1"/>
</dbReference>
<proteinExistence type="inferred from homology"/>
<feature type="transmembrane region" description="Helical" evidence="5">
    <location>
        <begin position="6"/>
        <end position="29"/>
    </location>
</feature>
<organism evidence="8 9">
    <name type="scientific">Rhizobium aquaticum</name>
    <dbReference type="NCBI Taxonomy" id="1549636"/>
    <lineage>
        <taxon>Bacteria</taxon>
        <taxon>Pseudomonadati</taxon>
        <taxon>Pseudomonadota</taxon>
        <taxon>Alphaproteobacteria</taxon>
        <taxon>Hyphomicrobiales</taxon>
        <taxon>Rhizobiaceae</taxon>
        <taxon>Rhizobium/Agrobacterium group</taxon>
        <taxon>Rhizobium</taxon>
    </lineage>
</organism>
<feature type="domain" description="HAMP" evidence="7">
    <location>
        <begin position="207"/>
        <end position="260"/>
    </location>
</feature>
<dbReference type="Gene3D" id="1.10.8.500">
    <property type="entry name" value="HAMP domain in histidine kinase"/>
    <property type="match status" value="1"/>
</dbReference>
<evidence type="ECO:0000259" key="6">
    <source>
        <dbReference type="PROSITE" id="PS50111"/>
    </source>
</evidence>
<dbReference type="PROSITE" id="PS51257">
    <property type="entry name" value="PROKAR_LIPOPROTEIN"/>
    <property type="match status" value="1"/>
</dbReference>
<keyword evidence="5" id="KW-1133">Transmembrane helix</keyword>
<evidence type="ECO:0000256" key="1">
    <source>
        <dbReference type="ARBA" id="ARBA00022500"/>
    </source>
</evidence>
<dbReference type="CDD" id="cd06225">
    <property type="entry name" value="HAMP"/>
    <property type="match status" value="2"/>
</dbReference>
<dbReference type="SMART" id="SM00304">
    <property type="entry name" value="HAMP"/>
    <property type="match status" value="2"/>
</dbReference>
<dbReference type="PROSITE" id="PS50111">
    <property type="entry name" value="CHEMOTAXIS_TRANSDUC_2"/>
    <property type="match status" value="1"/>
</dbReference>
<dbReference type="InterPro" id="IPR004089">
    <property type="entry name" value="MCPsignal_dom"/>
</dbReference>
<dbReference type="Gene3D" id="1.10.287.950">
    <property type="entry name" value="Methyl-accepting chemotaxis protein"/>
    <property type="match status" value="1"/>
</dbReference>
<name>A0ABV2IYZ9_9HYPH</name>
<feature type="compositionally biased region" description="Low complexity" evidence="4">
    <location>
        <begin position="635"/>
        <end position="647"/>
    </location>
</feature>
<feature type="transmembrane region" description="Helical" evidence="5">
    <location>
        <begin position="181"/>
        <end position="205"/>
    </location>
</feature>
<dbReference type="PANTHER" id="PTHR43531:SF11">
    <property type="entry name" value="METHYL-ACCEPTING CHEMOTAXIS PROTEIN 3"/>
    <property type="match status" value="1"/>
</dbReference>
<accession>A0ABV2IYZ9</accession>
<dbReference type="CDD" id="cd11386">
    <property type="entry name" value="MCP_signal"/>
    <property type="match status" value="1"/>
</dbReference>
<evidence type="ECO:0000256" key="3">
    <source>
        <dbReference type="PROSITE-ProRule" id="PRU00284"/>
    </source>
</evidence>
<dbReference type="InterPro" id="IPR051310">
    <property type="entry name" value="MCP_chemotaxis"/>
</dbReference>
<dbReference type="Pfam" id="PF00672">
    <property type="entry name" value="HAMP"/>
    <property type="match status" value="1"/>
</dbReference>
<evidence type="ECO:0000256" key="4">
    <source>
        <dbReference type="SAM" id="MobiDB-lite"/>
    </source>
</evidence>
<feature type="region of interest" description="Disordered" evidence="4">
    <location>
        <begin position="619"/>
        <end position="669"/>
    </location>
</feature>
<feature type="domain" description="Methyl-accepting transducer" evidence="6">
    <location>
        <begin position="373"/>
        <end position="602"/>
    </location>
</feature>
<keyword evidence="9" id="KW-1185">Reference proteome</keyword>
<evidence type="ECO:0000259" key="7">
    <source>
        <dbReference type="PROSITE" id="PS50885"/>
    </source>
</evidence>
<feature type="domain" description="HAMP" evidence="7">
    <location>
        <begin position="328"/>
        <end position="368"/>
    </location>
</feature>
<dbReference type="Pfam" id="PF00015">
    <property type="entry name" value="MCPsignal"/>
    <property type="match status" value="1"/>
</dbReference>
<gene>
    <name evidence="8" type="ORF">ABID16_001922</name>
</gene>
<comment type="similarity">
    <text evidence="2">Belongs to the methyl-accepting chemotaxis (MCP) protein family.</text>
</comment>
<dbReference type="PROSITE" id="PS50885">
    <property type="entry name" value="HAMP"/>
    <property type="match status" value="3"/>
</dbReference>
<dbReference type="EMBL" id="JBEPMB010000002">
    <property type="protein sequence ID" value="MET3613593.1"/>
    <property type="molecule type" value="Genomic_DNA"/>
</dbReference>
<evidence type="ECO:0000313" key="9">
    <source>
        <dbReference type="Proteomes" id="UP001549047"/>
    </source>
</evidence>
<sequence length="669" mass="71578">MNIKARILSLVTIMSVVACLLGGVGVFVVEKYDARLSEFQNVSERAYLGEKLNRLVTAVVMEARGIYAAPDTEKAKQFAEGLTKRLADIDAVIAEWKPLVSADQAPVFEAMTARAKEFREFRSETVRLGTQVSPTEANKQGNNDANRANRKAFQAEIDKIVEVDRKALDEITNQVASFRTLMLSIVSIMAVGGISIGLIIAFVIAKRSLADPILTLTGQMTDMAAGNYERNVAFVDRADEIGDMARAVEIFRQNGLSMRVLNLSKEEERVNVARLQTAITEATARAAAGDFTGRISVDFGHPELNRLAENVNRLVENVDRGLSEAGGAVALLAEGDLTRRMSGHFEGAFAELQKNVNATFDALSGIIGNVRGSSVSMDDSTRELRGATDDLSRRTEQQAAALEETSAALDQITAVVKASSQRAQEASRMVSEATSDAAHSAVIVRDAVDAMGRIEQASSEISQIINVIDEIAFQTNLLALNAGVEAARAGEAGKGFAVVAQEVRELAQRSAHAAKGIKTLITKSGEEVGAGVRLVHKTGEALQKIEHQVSEINAHIQSIATAAHEQSAGLAEVNTAVNQMDQVTQKNAAMVEETSAATHKLSQDAAGLTEMIAWFRLSEGTPSTERGRTAQPPSAATRRVAPARNPAAAPPRRPLKVAGGAAGQGWEEF</sequence>
<keyword evidence="5" id="KW-0812">Transmembrane</keyword>
<evidence type="ECO:0000256" key="2">
    <source>
        <dbReference type="ARBA" id="ARBA00029447"/>
    </source>
</evidence>
<protein>
    <submittedName>
        <fullName evidence="8">Methyl-accepting chemotaxis protein</fullName>
    </submittedName>
</protein>
<feature type="domain" description="HAMP" evidence="7">
    <location>
        <begin position="277"/>
        <end position="323"/>
    </location>
</feature>
<dbReference type="InterPro" id="IPR003660">
    <property type="entry name" value="HAMP_dom"/>
</dbReference>
<evidence type="ECO:0000313" key="8">
    <source>
        <dbReference type="EMBL" id="MET3613593.1"/>
    </source>
</evidence>
<dbReference type="SUPFAM" id="SSF158472">
    <property type="entry name" value="HAMP domain-like"/>
    <property type="match status" value="1"/>
</dbReference>
<keyword evidence="5" id="KW-0472">Membrane</keyword>
<comment type="caution">
    <text evidence="8">The sequence shown here is derived from an EMBL/GenBank/DDBJ whole genome shotgun (WGS) entry which is preliminary data.</text>
</comment>
<dbReference type="RefSeq" id="WP_354556119.1">
    <property type="nucleotide sequence ID" value="NZ_JBEPMB010000002.1"/>
</dbReference>
<dbReference type="PANTHER" id="PTHR43531">
    <property type="entry name" value="PROTEIN ICFG"/>
    <property type="match status" value="1"/>
</dbReference>
<evidence type="ECO:0000256" key="5">
    <source>
        <dbReference type="SAM" id="Phobius"/>
    </source>
</evidence>
<dbReference type="SMART" id="SM00283">
    <property type="entry name" value="MA"/>
    <property type="match status" value="1"/>
</dbReference>
<keyword evidence="1" id="KW-0145">Chemotaxis</keyword>